<organism evidence="1 2">
    <name type="scientific">Diversispora epigaea</name>
    <dbReference type="NCBI Taxonomy" id="1348612"/>
    <lineage>
        <taxon>Eukaryota</taxon>
        <taxon>Fungi</taxon>
        <taxon>Fungi incertae sedis</taxon>
        <taxon>Mucoromycota</taxon>
        <taxon>Glomeromycotina</taxon>
        <taxon>Glomeromycetes</taxon>
        <taxon>Diversisporales</taxon>
        <taxon>Diversisporaceae</taxon>
        <taxon>Diversispora</taxon>
    </lineage>
</organism>
<comment type="caution">
    <text evidence="1">The sequence shown here is derived from an EMBL/GenBank/DDBJ whole genome shotgun (WGS) entry which is preliminary data.</text>
</comment>
<name>A0A397IW29_9GLOM</name>
<evidence type="ECO:0000313" key="1">
    <source>
        <dbReference type="EMBL" id="RHZ77986.1"/>
    </source>
</evidence>
<proteinExistence type="predicted"/>
<dbReference type="Proteomes" id="UP000266861">
    <property type="component" value="Unassembled WGS sequence"/>
</dbReference>
<protein>
    <submittedName>
        <fullName evidence="1">Uncharacterized protein</fullName>
    </submittedName>
</protein>
<evidence type="ECO:0000313" key="2">
    <source>
        <dbReference type="Proteomes" id="UP000266861"/>
    </source>
</evidence>
<gene>
    <name evidence="1" type="ORF">Glove_168g216</name>
</gene>
<reference evidence="1 2" key="1">
    <citation type="submission" date="2018-08" db="EMBL/GenBank/DDBJ databases">
        <title>Genome and evolution of the arbuscular mycorrhizal fungus Diversispora epigaea (formerly Glomus versiforme) and its bacterial endosymbionts.</title>
        <authorList>
            <person name="Sun X."/>
            <person name="Fei Z."/>
            <person name="Harrison M."/>
        </authorList>
    </citation>
    <scope>NUCLEOTIDE SEQUENCE [LARGE SCALE GENOMIC DNA]</scope>
    <source>
        <strain evidence="1 2">IT104</strain>
    </source>
</reference>
<sequence>MHHKNAALKFTELRKLRAPYLTTVAIKISPITKESTSKRRVLREIKGFDFFEFFYLKMSRKDLTSVMLCMRSAEVATLHINRRKPSREVLYDPAKQESLVHSSQWKESEKSKAVIHLDPASHSRM</sequence>
<accession>A0A397IW29</accession>
<dbReference type="EMBL" id="PQFF01000158">
    <property type="protein sequence ID" value="RHZ77986.1"/>
    <property type="molecule type" value="Genomic_DNA"/>
</dbReference>
<dbReference type="AlphaFoldDB" id="A0A397IW29"/>
<keyword evidence="2" id="KW-1185">Reference proteome</keyword>